<evidence type="ECO:0000313" key="2">
    <source>
        <dbReference type="Proteomes" id="UP001163324"/>
    </source>
</evidence>
<comment type="caution">
    <text evidence="1">The sequence shown here is derived from an EMBL/GenBank/DDBJ whole genome shotgun (WGS) entry which is preliminary data.</text>
</comment>
<dbReference type="EMBL" id="CM047946">
    <property type="protein sequence ID" value="KAI9897925.1"/>
    <property type="molecule type" value="Genomic_DNA"/>
</dbReference>
<name>A0ACC0UUZ2_9HYPO</name>
<dbReference type="Proteomes" id="UP001163324">
    <property type="component" value="Chromosome 7"/>
</dbReference>
<protein>
    <submittedName>
        <fullName evidence="1">Uncharacterized protein</fullName>
    </submittedName>
</protein>
<proteinExistence type="predicted"/>
<gene>
    <name evidence="1" type="ORF">N3K66_007781</name>
</gene>
<organism evidence="1 2">
    <name type="scientific">Trichothecium roseum</name>
    <dbReference type="NCBI Taxonomy" id="47278"/>
    <lineage>
        <taxon>Eukaryota</taxon>
        <taxon>Fungi</taxon>
        <taxon>Dikarya</taxon>
        <taxon>Ascomycota</taxon>
        <taxon>Pezizomycotina</taxon>
        <taxon>Sordariomycetes</taxon>
        <taxon>Hypocreomycetidae</taxon>
        <taxon>Hypocreales</taxon>
        <taxon>Hypocreales incertae sedis</taxon>
        <taxon>Trichothecium</taxon>
    </lineage>
</organism>
<accession>A0ACC0UUZ2</accession>
<evidence type="ECO:0000313" key="1">
    <source>
        <dbReference type="EMBL" id="KAI9897925.1"/>
    </source>
</evidence>
<reference evidence="1" key="1">
    <citation type="submission" date="2022-10" db="EMBL/GenBank/DDBJ databases">
        <title>Complete Genome of Trichothecium roseum strain YXFP-22015, a Plant Pathogen Isolated from Citrus.</title>
        <authorList>
            <person name="Wang Y."/>
            <person name="Zhu L."/>
        </authorList>
    </citation>
    <scope>NUCLEOTIDE SEQUENCE</scope>
    <source>
        <strain evidence="1">YXFP-22015</strain>
    </source>
</reference>
<sequence>MANTTISYLEVNGTDVFYRQAGPLDISAPTLLLLHGFPSSSHQFRNLIPILALMGYRVLAPDLPGFGFTKTPSDFDFTFDNLAKTIDGFVSELALDHFALYVFDYGAPTGFRLALDNPDKIAAIVSQNGNAYEEGFGQEFWSPLMKYWESGSEEDRNALRSALTFESNKWQYTNGSPHPGDIQPEAYFLDQALLNREGQDDIQLDLFYDYRTNVEQYPAWQKYLRESDVPVLAAWGEHDTIFVPPGAEAFRRDVKNFDLHFIDAGHFAIETNEQLMADTMHEFFTRYNVFKS</sequence>
<keyword evidence="2" id="KW-1185">Reference proteome</keyword>